<dbReference type="FunFam" id="3.40.640.10:FF:000004">
    <property type="entry name" value="Acetylornithine aminotransferase"/>
    <property type="match status" value="1"/>
</dbReference>
<comment type="cofactor">
    <cofactor evidence="1">
        <name>pyridoxal 5'-phosphate</name>
        <dbReference type="ChEBI" id="CHEBI:597326"/>
    </cofactor>
</comment>
<dbReference type="GO" id="GO:0006526">
    <property type="term" value="P:L-arginine biosynthetic process"/>
    <property type="evidence" value="ECO:0007669"/>
    <property type="project" value="UniProtKB-KW"/>
</dbReference>
<evidence type="ECO:0000256" key="2">
    <source>
        <dbReference type="ARBA" id="ARBA00008954"/>
    </source>
</evidence>
<organism evidence="7 8">
    <name type="scientific">Pararhizobium antarcticum</name>
    <dbReference type="NCBI Taxonomy" id="1798805"/>
    <lineage>
        <taxon>Bacteria</taxon>
        <taxon>Pseudomonadati</taxon>
        <taxon>Pseudomonadota</taxon>
        <taxon>Alphaproteobacteria</taxon>
        <taxon>Hyphomicrobiales</taxon>
        <taxon>Rhizobiaceae</taxon>
        <taxon>Rhizobium/Agrobacterium group</taxon>
        <taxon>Pararhizobium</taxon>
    </lineage>
</organism>
<keyword evidence="3" id="KW-0028">Amino-acid biosynthesis</keyword>
<dbReference type="InterPro" id="IPR049704">
    <property type="entry name" value="Aminotrans_3_PPA_site"/>
</dbReference>
<evidence type="ECO:0000313" key="8">
    <source>
        <dbReference type="Proteomes" id="UP000182661"/>
    </source>
</evidence>
<evidence type="ECO:0000256" key="4">
    <source>
        <dbReference type="ARBA" id="ARBA00022576"/>
    </source>
</evidence>
<comment type="similarity">
    <text evidence="2 6">Belongs to the class-III pyridoxal-phosphate-dependent aminotransferase family.</text>
</comment>
<accession>A0A657LVC8</accession>
<dbReference type="PANTHER" id="PTHR43094">
    <property type="entry name" value="AMINOTRANSFERASE"/>
    <property type="match status" value="1"/>
</dbReference>
<dbReference type="InterPro" id="IPR015422">
    <property type="entry name" value="PyrdxlP-dep_Trfase_small"/>
</dbReference>
<keyword evidence="3" id="KW-0055">Arginine biosynthesis</keyword>
<gene>
    <name evidence="7" type="ORF">AX760_13430</name>
</gene>
<dbReference type="SUPFAM" id="SSF53383">
    <property type="entry name" value="PLP-dependent transferases"/>
    <property type="match status" value="1"/>
</dbReference>
<dbReference type="GO" id="GO:0030170">
    <property type="term" value="F:pyridoxal phosphate binding"/>
    <property type="evidence" value="ECO:0007669"/>
    <property type="project" value="InterPro"/>
</dbReference>
<evidence type="ECO:0000256" key="5">
    <source>
        <dbReference type="ARBA" id="ARBA00022898"/>
    </source>
</evidence>
<protein>
    <submittedName>
        <fullName evidence="7">Aminotransferase</fullName>
    </submittedName>
</protein>
<dbReference type="Pfam" id="PF00202">
    <property type="entry name" value="Aminotran_3"/>
    <property type="match status" value="1"/>
</dbReference>
<dbReference type="InterPro" id="IPR015424">
    <property type="entry name" value="PyrdxlP-dep_Trfase"/>
</dbReference>
<dbReference type="Gene3D" id="3.40.640.10">
    <property type="entry name" value="Type I PLP-dependent aspartate aminotransferase-like (Major domain)"/>
    <property type="match status" value="1"/>
</dbReference>
<dbReference type="AlphaFoldDB" id="A0A657LVC8"/>
<keyword evidence="7" id="KW-0808">Transferase</keyword>
<dbReference type="EMBL" id="LSRP01000072">
    <property type="protein sequence ID" value="OJF99261.1"/>
    <property type="molecule type" value="Genomic_DNA"/>
</dbReference>
<name>A0A657LVC8_9HYPH</name>
<evidence type="ECO:0000256" key="3">
    <source>
        <dbReference type="ARBA" id="ARBA00022571"/>
    </source>
</evidence>
<keyword evidence="4 7" id="KW-0032">Aminotransferase</keyword>
<comment type="caution">
    <text evidence="7">The sequence shown here is derived from an EMBL/GenBank/DDBJ whole genome shotgun (WGS) entry which is preliminary data.</text>
</comment>
<evidence type="ECO:0000256" key="6">
    <source>
        <dbReference type="RuleBase" id="RU003560"/>
    </source>
</evidence>
<dbReference type="OrthoDB" id="9801834at2"/>
<sequence length="453" mass="49480">MTRQHPPSNLFYQNRQRRPMIGEARGIYIWDADGKRYIDGSSGAMVANLGHGNERVLAAMRAQMEKATFAYRLHFENEPAEKLAQMTAARMPPGVNKVFFVSGGSEAVESAIKLARQYAIAVGESSRWKIISRYPSYHGSTLGALALTGMDNMSAPFAQMLREMPKVPAPTCYLDHDDLSMDERGLRYAEMLRAEILAQGPETVLAFIMEPVGGASTGALVAPDSYYKRVSEICREFGILLILDEVMTGAGRTGRFLAAEHWGLQPDIIALSKGFAAGYAPLGAMVAHERLVEPVLAHGGFIHGYTYAGNPLACAAGVAVLDEIDRLALSQKAQDMGALLKAELIGLKARYPFIGDVRGKGLLLAFELVSDVETMTPLPKAMDTHIHLVEEAFSRGLILYSRRTRGGVEGDHFMVCPPLILTETQIGEIMEILTDSLDAFADKFDLPRGNRSA</sequence>
<dbReference type="PROSITE" id="PS00600">
    <property type="entry name" value="AA_TRANSFER_CLASS_3"/>
    <property type="match status" value="1"/>
</dbReference>
<reference evidence="7 8" key="1">
    <citation type="submission" date="2016-02" db="EMBL/GenBank/DDBJ databases">
        <title>Genome sequencing of a beta-galactosidase producing bacteria Rhizobium sp. 59.</title>
        <authorList>
            <person name="Wang D."/>
            <person name="Kot W."/>
            <person name="Qin Y."/>
            <person name="Hansen L."/>
            <person name="Naqvi K."/>
            <person name="Rensing C."/>
        </authorList>
    </citation>
    <scope>NUCLEOTIDE SEQUENCE [LARGE SCALE GENOMIC DNA]</scope>
    <source>
        <strain evidence="7 8">59</strain>
    </source>
</reference>
<dbReference type="InterPro" id="IPR005814">
    <property type="entry name" value="Aminotrans_3"/>
</dbReference>
<evidence type="ECO:0000256" key="1">
    <source>
        <dbReference type="ARBA" id="ARBA00001933"/>
    </source>
</evidence>
<dbReference type="GO" id="GO:0008483">
    <property type="term" value="F:transaminase activity"/>
    <property type="evidence" value="ECO:0007669"/>
    <property type="project" value="UniProtKB-KW"/>
</dbReference>
<evidence type="ECO:0000313" key="7">
    <source>
        <dbReference type="EMBL" id="OJF99261.1"/>
    </source>
</evidence>
<dbReference type="RefSeq" id="WP_071832270.1">
    <property type="nucleotide sequence ID" value="NZ_LSRP01000072.1"/>
</dbReference>
<keyword evidence="8" id="KW-1185">Reference proteome</keyword>
<dbReference type="Proteomes" id="UP000182661">
    <property type="component" value="Unassembled WGS sequence"/>
</dbReference>
<proteinExistence type="inferred from homology"/>
<dbReference type="CDD" id="cd00610">
    <property type="entry name" value="OAT_like"/>
    <property type="match status" value="1"/>
</dbReference>
<dbReference type="PANTHER" id="PTHR43094:SF1">
    <property type="entry name" value="AMINOTRANSFERASE CLASS-III"/>
    <property type="match status" value="1"/>
</dbReference>
<dbReference type="Gene3D" id="3.90.1150.10">
    <property type="entry name" value="Aspartate Aminotransferase, domain 1"/>
    <property type="match status" value="1"/>
</dbReference>
<keyword evidence="5 6" id="KW-0663">Pyridoxal phosphate</keyword>
<dbReference type="InterPro" id="IPR015421">
    <property type="entry name" value="PyrdxlP-dep_Trfase_major"/>
</dbReference>